<evidence type="ECO:0000256" key="3">
    <source>
        <dbReference type="ARBA" id="ARBA00022475"/>
    </source>
</evidence>
<dbReference type="SUPFAM" id="SSF52540">
    <property type="entry name" value="P-loop containing nucleoside triphosphate hydrolases"/>
    <property type="match status" value="1"/>
</dbReference>
<evidence type="ECO:0000259" key="7">
    <source>
        <dbReference type="PROSITE" id="PS50893"/>
    </source>
</evidence>
<dbReference type="InterPro" id="IPR003439">
    <property type="entry name" value="ABC_transporter-like_ATP-bd"/>
</dbReference>
<keyword evidence="3" id="KW-1003">Cell membrane</keyword>
<protein>
    <submittedName>
        <fullName evidence="8">ATP-binding cassette domain-containing protein</fullName>
    </submittedName>
</protein>
<dbReference type="EMBL" id="WOEZ01000211">
    <property type="protein sequence ID" value="NPT60240.1"/>
    <property type="molecule type" value="Genomic_DNA"/>
</dbReference>
<dbReference type="InterPro" id="IPR027417">
    <property type="entry name" value="P-loop_NTPase"/>
</dbReference>
<dbReference type="InterPro" id="IPR017871">
    <property type="entry name" value="ABC_transporter-like_CS"/>
</dbReference>
<keyword evidence="4" id="KW-0472">Membrane</keyword>
<dbReference type="SMART" id="SM00382">
    <property type="entry name" value="AAA"/>
    <property type="match status" value="1"/>
</dbReference>
<dbReference type="PROSITE" id="PS50893">
    <property type="entry name" value="ABC_TRANSPORTER_2"/>
    <property type="match status" value="1"/>
</dbReference>
<keyword evidence="2" id="KW-0813">Transport</keyword>
<feature type="domain" description="ABC transporter" evidence="7">
    <location>
        <begin position="28"/>
        <end position="251"/>
    </location>
</feature>
<evidence type="ECO:0000313" key="8">
    <source>
        <dbReference type="EMBL" id="NPT60240.1"/>
    </source>
</evidence>
<dbReference type="Gene3D" id="3.40.50.300">
    <property type="entry name" value="P-loop containing nucleotide triphosphate hydrolases"/>
    <property type="match status" value="1"/>
</dbReference>
<evidence type="ECO:0000256" key="4">
    <source>
        <dbReference type="ARBA" id="ARBA00022519"/>
    </source>
</evidence>
<dbReference type="PANTHER" id="PTHR42788">
    <property type="entry name" value="TAURINE IMPORT ATP-BINDING PROTEIN-RELATED"/>
    <property type="match status" value="1"/>
</dbReference>
<evidence type="ECO:0000256" key="2">
    <source>
        <dbReference type="ARBA" id="ARBA00022448"/>
    </source>
</evidence>
<dbReference type="PANTHER" id="PTHR42788:SF19">
    <property type="entry name" value="ALIPHATIC SULFONATES IMPORT ATP-BINDING PROTEIN SSUB 2"/>
    <property type="match status" value="1"/>
</dbReference>
<dbReference type="PROSITE" id="PS00211">
    <property type="entry name" value="ABC_TRANSPORTER_1"/>
    <property type="match status" value="1"/>
</dbReference>
<dbReference type="Proteomes" id="UP000655523">
    <property type="component" value="Unassembled WGS sequence"/>
</dbReference>
<keyword evidence="9" id="KW-1185">Reference proteome</keyword>
<organism evidence="8 9">
    <name type="scientific">Paraburkholderia elongata</name>
    <dbReference type="NCBI Taxonomy" id="2675747"/>
    <lineage>
        <taxon>Bacteria</taxon>
        <taxon>Pseudomonadati</taxon>
        <taxon>Pseudomonadota</taxon>
        <taxon>Betaproteobacteria</taxon>
        <taxon>Burkholderiales</taxon>
        <taxon>Burkholderiaceae</taxon>
        <taxon>Paraburkholderia</taxon>
    </lineage>
</organism>
<evidence type="ECO:0000256" key="5">
    <source>
        <dbReference type="ARBA" id="ARBA00022741"/>
    </source>
</evidence>
<comment type="caution">
    <text evidence="8">The sequence shown here is derived from an EMBL/GenBank/DDBJ whole genome shotgun (WGS) entry which is preliminary data.</text>
</comment>
<accession>A0A972SQX3</accession>
<evidence type="ECO:0000313" key="9">
    <source>
        <dbReference type="Proteomes" id="UP000655523"/>
    </source>
</evidence>
<keyword evidence="5" id="KW-0547">Nucleotide-binding</keyword>
<gene>
    <name evidence="8" type="ORF">GNZ13_38225</name>
</gene>
<evidence type="ECO:0000256" key="1">
    <source>
        <dbReference type="ARBA" id="ARBA00005417"/>
    </source>
</evidence>
<comment type="similarity">
    <text evidence="1">Belongs to the ABC transporter superfamily.</text>
</comment>
<proteinExistence type="inferred from homology"/>
<sequence length="273" mass="29229">MARCGERPVFLTRCALNAADLLNQPTLLQVRAVSKRYEARAVLERVTFGIRRGEIVSLVGPSGCGKSTLLRVLAGLDRDFEGEILLDGLAQHGPSPRLGVIFQEPRLLPWLSVADNVAFSAGPRRGADPHVGQLLDEVGLVGTGAALPKQLSGGMAQRVALARGLFSQPDLLLLDEPFSAVDAMTRIRLQDLLLSLTRAHATAALIVTHDLDEALYLSDRVLLLNTAGQHGAGRLVRDLDVAAPHPRDRRDATLAGVRNELLDGIGAVRNACA</sequence>
<reference evidence="8 9" key="1">
    <citation type="submission" date="2019-11" db="EMBL/GenBank/DDBJ databases">
        <title>Metabolism of dissolved organic matter in forest soils.</title>
        <authorList>
            <person name="Cyle K.T."/>
            <person name="Wilhelm R.C."/>
            <person name="Martinez C.E."/>
        </authorList>
    </citation>
    <scope>NUCLEOTIDE SEQUENCE [LARGE SCALE GENOMIC DNA]</scope>
    <source>
        <strain evidence="8 9">5N</strain>
    </source>
</reference>
<dbReference type="Pfam" id="PF00005">
    <property type="entry name" value="ABC_tran"/>
    <property type="match status" value="1"/>
</dbReference>
<keyword evidence="4" id="KW-0997">Cell inner membrane</keyword>
<name>A0A972SQX3_9BURK</name>
<dbReference type="InterPro" id="IPR050166">
    <property type="entry name" value="ABC_transporter_ATP-bind"/>
</dbReference>
<dbReference type="GO" id="GO:0016887">
    <property type="term" value="F:ATP hydrolysis activity"/>
    <property type="evidence" value="ECO:0007669"/>
    <property type="project" value="InterPro"/>
</dbReference>
<dbReference type="GO" id="GO:0005524">
    <property type="term" value="F:ATP binding"/>
    <property type="evidence" value="ECO:0007669"/>
    <property type="project" value="UniProtKB-KW"/>
</dbReference>
<dbReference type="InterPro" id="IPR013283">
    <property type="entry name" value="RLI1"/>
</dbReference>
<dbReference type="AlphaFoldDB" id="A0A972SQX3"/>
<dbReference type="InterPro" id="IPR003593">
    <property type="entry name" value="AAA+_ATPase"/>
</dbReference>
<evidence type="ECO:0000256" key="6">
    <source>
        <dbReference type="ARBA" id="ARBA00022840"/>
    </source>
</evidence>
<keyword evidence="6 8" id="KW-0067">ATP-binding</keyword>
<dbReference type="PRINTS" id="PR01868">
    <property type="entry name" value="ABCEFAMILY"/>
</dbReference>